<protein>
    <submittedName>
        <fullName evidence="6">Methylamine utilization protein</fullName>
    </submittedName>
</protein>
<sequence length="420" mass="46932">MSTQTKISLAIISTTAILFFFLTINKPVSTEMNWTQEELAILRSLRLPSKWEVSDPSNKYFHNAQAAMLGQQLFIDTQLSRSKQIACASCHQPEHYFTLTHNSDISISKQVPSLLGVASFNWFMLDGSADSLWAQALKPLENHIEHGGTRTQYAQHIIKQYPLLYQDTFGLIPTQLVNTLLPEQASPNSQHLAEQEQWQQLDTYTQNAINRVFANIGKSLAAYQATLWPQDTRFDRYIDQLSASTKKSANIQVPLLNANEIAGLRIFISEQGQCLRCHNGPLLSNGDFHATTVPTPLPNAQLGRWQGIEVALADPFNCLGRYSDSHSAQCRELIYSKRATAELIGATKVPSLRNISATAPYMHAGQFSTIKDVLHYYNRAAAPFGAHSDLTPLKLLPYQLNQLEAFLLTLTSDVSNEPTK</sequence>
<dbReference type="GO" id="GO:0009055">
    <property type="term" value="F:electron transfer activity"/>
    <property type="evidence" value="ECO:0007669"/>
    <property type="project" value="InterPro"/>
</dbReference>
<keyword evidence="3" id="KW-0560">Oxidoreductase</keyword>
<reference evidence="6 7" key="1">
    <citation type="submission" date="2018-11" db="EMBL/GenBank/DDBJ databases">
        <title>Photobacterium sp. BEI247 sp. nov., a marine bacterium isolated from Yongle Blue Hole in the South China Sea.</title>
        <authorList>
            <person name="Wang X."/>
        </authorList>
    </citation>
    <scope>NUCLEOTIDE SEQUENCE [LARGE SCALE GENOMIC DNA]</scope>
    <source>
        <strain evidence="7">BEI247</strain>
    </source>
</reference>
<feature type="domain" description="Di-haem cytochrome c peroxidase" evidence="5">
    <location>
        <begin position="65"/>
        <end position="239"/>
    </location>
</feature>
<keyword evidence="4" id="KW-1133">Transmembrane helix</keyword>
<dbReference type="EMBL" id="RJLM01000006">
    <property type="protein sequence ID" value="RWX54558.1"/>
    <property type="molecule type" value="Genomic_DNA"/>
</dbReference>
<dbReference type="InterPro" id="IPR051395">
    <property type="entry name" value="Cytochrome_c_Peroxidase/MauG"/>
</dbReference>
<dbReference type="GO" id="GO:0020037">
    <property type="term" value="F:heme binding"/>
    <property type="evidence" value="ECO:0007669"/>
    <property type="project" value="InterPro"/>
</dbReference>
<evidence type="ECO:0000256" key="3">
    <source>
        <dbReference type="ARBA" id="ARBA00023002"/>
    </source>
</evidence>
<comment type="subcellular location">
    <subcellularLocation>
        <location evidence="1">Cell envelope</location>
    </subcellularLocation>
</comment>
<evidence type="ECO:0000256" key="2">
    <source>
        <dbReference type="ARBA" id="ARBA00022729"/>
    </source>
</evidence>
<keyword evidence="4" id="KW-0472">Membrane</keyword>
<gene>
    <name evidence="6" type="ORF">EDI28_15785</name>
</gene>
<keyword evidence="7" id="KW-1185">Reference proteome</keyword>
<evidence type="ECO:0000256" key="1">
    <source>
        <dbReference type="ARBA" id="ARBA00004196"/>
    </source>
</evidence>
<accession>A0A3S3R815</accession>
<dbReference type="GO" id="GO:0030313">
    <property type="term" value="C:cell envelope"/>
    <property type="evidence" value="ECO:0007669"/>
    <property type="project" value="UniProtKB-SubCell"/>
</dbReference>
<dbReference type="RefSeq" id="WP_128784827.1">
    <property type="nucleotide sequence ID" value="NZ_JAKJSG010000006.1"/>
</dbReference>
<dbReference type="Gene3D" id="1.10.760.10">
    <property type="entry name" value="Cytochrome c-like domain"/>
    <property type="match status" value="2"/>
</dbReference>
<organism evidence="6 7">
    <name type="scientific">Photobacterium chitinilyticum</name>
    <dbReference type="NCBI Taxonomy" id="2485123"/>
    <lineage>
        <taxon>Bacteria</taxon>
        <taxon>Pseudomonadati</taxon>
        <taxon>Pseudomonadota</taxon>
        <taxon>Gammaproteobacteria</taxon>
        <taxon>Vibrionales</taxon>
        <taxon>Vibrionaceae</taxon>
        <taxon>Photobacterium</taxon>
    </lineage>
</organism>
<feature type="transmembrane region" description="Helical" evidence="4">
    <location>
        <begin position="7"/>
        <end position="24"/>
    </location>
</feature>
<dbReference type="InterPro" id="IPR004852">
    <property type="entry name" value="Di-haem_cyt_c_peroxidsae"/>
</dbReference>
<dbReference type="PANTHER" id="PTHR30600:SF10">
    <property type="entry name" value="BLL6722 PROTEIN"/>
    <property type="match status" value="1"/>
</dbReference>
<dbReference type="GO" id="GO:0004130">
    <property type="term" value="F:cytochrome-c peroxidase activity"/>
    <property type="evidence" value="ECO:0007669"/>
    <property type="project" value="TreeGrafter"/>
</dbReference>
<dbReference type="InterPro" id="IPR036909">
    <property type="entry name" value="Cyt_c-like_dom_sf"/>
</dbReference>
<dbReference type="Proteomes" id="UP000287563">
    <property type="component" value="Unassembled WGS sequence"/>
</dbReference>
<comment type="caution">
    <text evidence="6">The sequence shown here is derived from an EMBL/GenBank/DDBJ whole genome shotgun (WGS) entry which is preliminary data.</text>
</comment>
<dbReference type="PANTHER" id="PTHR30600">
    <property type="entry name" value="CYTOCHROME C PEROXIDASE-RELATED"/>
    <property type="match status" value="1"/>
</dbReference>
<dbReference type="AlphaFoldDB" id="A0A3S3R815"/>
<proteinExistence type="predicted"/>
<keyword evidence="2" id="KW-0732">Signal</keyword>
<evidence type="ECO:0000256" key="4">
    <source>
        <dbReference type="SAM" id="Phobius"/>
    </source>
</evidence>
<evidence type="ECO:0000313" key="7">
    <source>
        <dbReference type="Proteomes" id="UP000287563"/>
    </source>
</evidence>
<dbReference type="SUPFAM" id="SSF46626">
    <property type="entry name" value="Cytochrome c"/>
    <property type="match status" value="2"/>
</dbReference>
<evidence type="ECO:0000313" key="6">
    <source>
        <dbReference type="EMBL" id="RWX54558.1"/>
    </source>
</evidence>
<keyword evidence="4" id="KW-0812">Transmembrane</keyword>
<dbReference type="OrthoDB" id="9805202at2"/>
<evidence type="ECO:0000259" key="5">
    <source>
        <dbReference type="Pfam" id="PF03150"/>
    </source>
</evidence>
<dbReference type="Pfam" id="PF03150">
    <property type="entry name" value="CCP_MauG"/>
    <property type="match status" value="1"/>
</dbReference>
<name>A0A3S3R815_9GAMM</name>